<keyword evidence="4" id="KW-1185">Reference proteome</keyword>
<evidence type="ECO:0000313" key="4">
    <source>
        <dbReference type="Proteomes" id="UP001183881"/>
    </source>
</evidence>
<dbReference type="SMART" id="SM00470">
    <property type="entry name" value="ParB"/>
    <property type="match status" value="1"/>
</dbReference>
<feature type="compositionally biased region" description="Basic and acidic residues" evidence="1">
    <location>
        <begin position="175"/>
        <end position="186"/>
    </location>
</feature>
<dbReference type="Proteomes" id="UP001183881">
    <property type="component" value="Unassembled WGS sequence"/>
</dbReference>
<gene>
    <name evidence="3" type="ORF">RM705_30955</name>
</gene>
<protein>
    <submittedName>
        <fullName evidence="3">ParB N-terminal domain-containing protein</fullName>
    </submittedName>
</protein>
<dbReference type="RefSeq" id="WP_311648346.1">
    <property type="nucleotide sequence ID" value="NZ_JAVRFA010000064.1"/>
</dbReference>
<organism evidence="3 4">
    <name type="scientific">Streptomyces edwardsiae</name>
    <dbReference type="NCBI Taxonomy" id="3075527"/>
    <lineage>
        <taxon>Bacteria</taxon>
        <taxon>Bacillati</taxon>
        <taxon>Actinomycetota</taxon>
        <taxon>Actinomycetes</taxon>
        <taxon>Kitasatosporales</taxon>
        <taxon>Streptomycetaceae</taxon>
        <taxon>Streptomyces</taxon>
    </lineage>
</organism>
<evidence type="ECO:0000256" key="1">
    <source>
        <dbReference type="SAM" id="MobiDB-lite"/>
    </source>
</evidence>
<comment type="caution">
    <text evidence="3">The sequence shown here is derived from an EMBL/GenBank/DDBJ whole genome shotgun (WGS) entry which is preliminary data.</text>
</comment>
<feature type="region of interest" description="Disordered" evidence="1">
    <location>
        <begin position="1"/>
        <end position="20"/>
    </location>
</feature>
<dbReference type="InterPro" id="IPR003115">
    <property type="entry name" value="ParB_N"/>
</dbReference>
<feature type="compositionally biased region" description="Basic and acidic residues" evidence="1">
    <location>
        <begin position="1"/>
        <end position="18"/>
    </location>
</feature>
<evidence type="ECO:0000313" key="3">
    <source>
        <dbReference type="EMBL" id="MDT0399084.1"/>
    </source>
</evidence>
<dbReference type="Gene3D" id="3.90.1530.10">
    <property type="entry name" value="Conserved hypothetical protein from pyrococcus furiosus pfu- 392566-001, ParB domain"/>
    <property type="match status" value="1"/>
</dbReference>
<dbReference type="EMBL" id="JAVRFA010000064">
    <property type="protein sequence ID" value="MDT0399084.1"/>
    <property type="molecule type" value="Genomic_DNA"/>
</dbReference>
<feature type="region of interest" description="Disordered" evidence="1">
    <location>
        <begin position="151"/>
        <end position="186"/>
    </location>
</feature>
<dbReference type="InterPro" id="IPR036086">
    <property type="entry name" value="ParB/Sulfiredoxin_sf"/>
</dbReference>
<dbReference type="SUPFAM" id="SSF110849">
    <property type="entry name" value="ParB/Sulfiredoxin"/>
    <property type="match status" value="1"/>
</dbReference>
<name>A0ABU2Q3W7_9ACTN</name>
<reference evidence="4" key="1">
    <citation type="submission" date="2023-07" db="EMBL/GenBank/DDBJ databases">
        <title>30 novel species of actinomycetes from the DSMZ collection.</title>
        <authorList>
            <person name="Nouioui I."/>
        </authorList>
    </citation>
    <scope>NUCLEOTIDE SEQUENCE [LARGE SCALE GENOMIC DNA]</scope>
    <source>
        <strain evidence="4">DSM 41636</strain>
    </source>
</reference>
<evidence type="ECO:0000259" key="2">
    <source>
        <dbReference type="SMART" id="SM00470"/>
    </source>
</evidence>
<feature type="domain" description="ParB-like N-terminal" evidence="2">
    <location>
        <begin position="22"/>
        <end position="106"/>
    </location>
</feature>
<feature type="compositionally biased region" description="Basic and acidic residues" evidence="1">
    <location>
        <begin position="154"/>
        <end position="168"/>
    </location>
</feature>
<accession>A0ABU2Q3W7</accession>
<sequence>MTTRDIREPHRDTEDHGEAPTASVAIAALAEGDSPRLGGLDMVHVRSLADRVDAMPPLLVRRAGMRVIDGHHRLAAARSRGLDRVPVRWFEGSDDEAFVAAVRLNSSHGLPLAPHERAAAARRLLDSCPERSDRWVASVCGVAPRTVAALRARSAPEGETAGHRVGRDGRRRPLSAREGRERAREIMTREPQASLRAVARRAGISVGTALDVRRRLAAEPEETPAAAPADSLRPRLEQLLRDPSLRYNDQGRTLLRLVTSTLAFMERPDSAAQAAASQSREALQLVARACAEGWQRFGAQVADGEPRQDGPGVAV</sequence>
<proteinExistence type="predicted"/>